<dbReference type="RefSeq" id="XP_024703574.1">
    <property type="nucleotide sequence ID" value="XM_024842806.1"/>
</dbReference>
<protein>
    <submittedName>
        <fullName evidence="1">Uncharacterized protein</fullName>
    </submittedName>
</protein>
<accession>A0A2I2G5W5</accession>
<dbReference type="OrthoDB" id="4503294at2759"/>
<evidence type="ECO:0000313" key="1">
    <source>
        <dbReference type="EMBL" id="PLB48272.1"/>
    </source>
</evidence>
<name>A0A2I2G5W5_9EURO</name>
<sequence>MFLLNRHPVSPKKAVPKTCSALVDDLPELVHALLTSLLYYLTSMGRAVVALTSADLLSHSGARSASLCTVDDIPLGVSAATVVLVEILRAHFENWFLWKFERCEGSGATWF</sequence>
<comment type="caution">
    <text evidence="1">The sequence shown here is derived from an EMBL/GenBank/DDBJ whole genome shotgun (WGS) entry which is preliminary data.</text>
</comment>
<evidence type="ECO:0000313" key="2">
    <source>
        <dbReference type="Proteomes" id="UP000234275"/>
    </source>
</evidence>
<dbReference type="Proteomes" id="UP000234275">
    <property type="component" value="Unassembled WGS sequence"/>
</dbReference>
<keyword evidence="2" id="KW-1185">Reference proteome</keyword>
<dbReference type="AlphaFoldDB" id="A0A2I2G5W5"/>
<dbReference type="EMBL" id="MSFO01000005">
    <property type="protein sequence ID" value="PLB48272.1"/>
    <property type="molecule type" value="Genomic_DNA"/>
</dbReference>
<dbReference type="VEuPathDB" id="FungiDB:P170DRAFT_209465"/>
<gene>
    <name evidence="1" type="ORF">P170DRAFT_209465</name>
</gene>
<proteinExistence type="predicted"/>
<dbReference type="GeneID" id="36550505"/>
<organism evidence="1 2">
    <name type="scientific">Aspergillus steynii IBT 23096</name>
    <dbReference type="NCBI Taxonomy" id="1392250"/>
    <lineage>
        <taxon>Eukaryota</taxon>
        <taxon>Fungi</taxon>
        <taxon>Dikarya</taxon>
        <taxon>Ascomycota</taxon>
        <taxon>Pezizomycotina</taxon>
        <taxon>Eurotiomycetes</taxon>
        <taxon>Eurotiomycetidae</taxon>
        <taxon>Eurotiales</taxon>
        <taxon>Aspergillaceae</taxon>
        <taxon>Aspergillus</taxon>
        <taxon>Aspergillus subgen. Circumdati</taxon>
    </lineage>
</organism>
<reference evidence="1 2" key="1">
    <citation type="submission" date="2016-12" db="EMBL/GenBank/DDBJ databases">
        <title>The genomes of Aspergillus section Nigri reveals drivers in fungal speciation.</title>
        <authorList>
            <consortium name="DOE Joint Genome Institute"/>
            <person name="Vesth T.C."/>
            <person name="Nybo J."/>
            <person name="Theobald S."/>
            <person name="Brandl J."/>
            <person name="Frisvad J.C."/>
            <person name="Nielsen K.F."/>
            <person name="Lyhne E.K."/>
            <person name="Kogle M.E."/>
            <person name="Kuo A."/>
            <person name="Riley R."/>
            <person name="Clum A."/>
            <person name="Nolan M."/>
            <person name="Lipzen A."/>
            <person name="Salamov A."/>
            <person name="Henrissat B."/>
            <person name="Wiebenga A."/>
            <person name="De Vries R.P."/>
            <person name="Grigoriev I.V."/>
            <person name="Mortensen U.H."/>
            <person name="Andersen M.R."/>
            <person name="Baker S.E."/>
        </authorList>
    </citation>
    <scope>NUCLEOTIDE SEQUENCE [LARGE SCALE GENOMIC DNA]</scope>
    <source>
        <strain evidence="1 2">IBT 23096</strain>
    </source>
</reference>